<evidence type="ECO:0000259" key="7">
    <source>
        <dbReference type="Pfam" id="PF00155"/>
    </source>
</evidence>
<proteinExistence type="inferred from homology"/>
<dbReference type="InterPro" id="IPR015421">
    <property type="entry name" value="PyrdxlP-dep_Trfase_major"/>
</dbReference>
<dbReference type="PANTHER" id="PTHR43643:SF3">
    <property type="entry name" value="HISTIDINOL-PHOSPHATE AMINOTRANSFERASE"/>
    <property type="match status" value="1"/>
</dbReference>
<feature type="domain" description="Aminotransferase class I/classII large" evidence="7">
    <location>
        <begin position="34"/>
        <end position="345"/>
    </location>
</feature>
<comment type="catalytic activity">
    <reaction evidence="6">
        <text>an aromatic L-alpha-amino acid + 2-oxoglutarate = an aromatic oxo-acid + L-glutamate</text>
        <dbReference type="Rhea" id="RHEA:17533"/>
        <dbReference type="ChEBI" id="CHEBI:16810"/>
        <dbReference type="ChEBI" id="CHEBI:29985"/>
        <dbReference type="ChEBI" id="CHEBI:73309"/>
        <dbReference type="ChEBI" id="CHEBI:84824"/>
        <dbReference type="EC" id="2.6.1.57"/>
    </reaction>
</comment>
<comment type="caution">
    <text evidence="8">The sequence shown here is derived from an EMBL/GenBank/DDBJ whole genome shotgun (WGS) entry which is preliminary data.</text>
</comment>
<evidence type="ECO:0000256" key="6">
    <source>
        <dbReference type="HAMAP-Rule" id="MF_01513"/>
    </source>
</evidence>
<evidence type="ECO:0000256" key="4">
    <source>
        <dbReference type="ARBA" id="ARBA00022679"/>
    </source>
</evidence>
<dbReference type="HAMAP" id="MF_01513">
    <property type="entry name" value="Phe_aminotrans_2"/>
    <property type="match status" value="1"/>
</dbReference>
<dbReference type="Pfam" id="PF00155">
    <property type="entry name" value="Aminotran_1_2"/>
    <property type="match status" value="1"/>
</dbReference>
<dbReference type="RefSeq" id="WP_344259203.1">
    <property type="nucleotide sequence ID" value="NZ_BAAAMJ010000009.1"/>
</dbReference>
<evidence type="ECO:0000313" key="9">
    <source>
        <dbReference type="Proteomes" id="UP001501303"/>
    </source>
</evidence>
<dbReference type="EC" id="2.6.1.57" evidence="6"/>
<dbReference type="HAMAP" id="MF_01023">
    <property type="entry name" value="HisC_aminotrans_2"/>
    <property type="match status" value="1"/>
</dbReference>
<dbReference type="InterPro" id="IPR005861">
    <property type="entry name" value="HisP_aminotrans"/>
</dbReference>
<comment type="function">
    <text evidence="6">Aminotransferase that catalyzes the conversion of aromatic amino acids and 2-oxoglutarate into corresponding aromatic oxo acids and L-glutamate.</text>
</comment>
<evidence type="ECO:0000313" key="8">
    <source>
        <dbReference type="EMBL" id="GAA1902333.1"/>
    </source>
</evidence>
<dbReference type="InterPro" id="IPR050106">
    <property type="entry name" value="HistidinolP_aminotransfase"/>
</dbReference>
<dbReference type="Gene3D" id="3.90.1150.10">
    <property type="entry name" value="Aspartate Aminotransferase, domain 1"/>
    <property type="match status" value="1"/>
</dbReference>
<dbReference type="CDD" id="cd00609">
    <property type="entry name" value="AAT_like"/>
    <property type="match status" value="1"/>
</dbReference>
<dbReference type="PANTHER" id="PTHR43643">
    <property type="entry name" value="HISTIDINOL-PHOSPHATE AMINOTRANSFERASE 2"/>
    <property type="match status" value="1"/>
</dbReference>
<dbReference type="InterPro" id="IPR024892">
    <property type="entry name" value="ArAT"/>
</dbReference>
<gene>
    <name evidence="8" type="primary">hisC_1</name>
    <name evidence="6" type="synonym">pat</name>
    <name evidence="8" type="ORF">GCM10009716_10260</name>
</gene>
<evidence type="ECO:0000256" key="5">
    <source>
        <dbReference type="ARBA" id="ARBA00022898"/>
    </source>
</evidence>
<keyword evidence="3 6" id="KW-0032">Aminotransferase</keyword>
<dbReference type="InterPro" id="IPR004839">
    <property type="entry name" value="Aminotransferase_I/II_large"/>
</dbReference>
<comment type="subunit">
    <text evidence="2 6">Homodimer.</text>
</comment>
<dbReference type="Proteomes" id="UP001501303">
    <property type="component" value="Unassembled WGS sequence"/>
</dbReference>
<protein>
    <recommendedName>
        <fullName evidence="6">Aromatic amino acid aminotransferase</fullName>
        <shortName evidence="6">ArAT</shortName>
        <ecNumber evidence="6">2.6.1.57</ecNumber>
    </recommendedName>
</protein>
<organism evidence="8 9">
    <name type="scientific">Streptomyces sodiiphilus</name>
    <dbReference type="NCBI Taxonomy" id="226217"/>
    <lineage>
        <taxon>Bacteria</taxon>
        <taxon>Bacillati</taxon>
        <taxon>Actinomycetota</taxon>
        <taxon>Actinomycetes</taxon>
        <taxon>Kitasatosporales</taxon>
        <taxon>Streptomycetaceae</taxon>
        <taxon>Streptomyces</taxon>
    </lineage>
</organism>
<comment type="cofactor">
    <cofactor evidence="1 6">
        <name>pyridoxal 5'-phosphate</name>
        <dbReference type="ChEBI" id="CHEBI:597326"/>
    </cofactor>
</comment>
<dbReference type="NCBIfam" id="NF002878">
    <property type="entry name" value="PRK03321.1"/>
    <property type="match status" value="1"/>
</dbReference>
<keyword evidence="9" id="KW-1185">Reference proteome</keyword>
<reference evidence="8 9" key="1">
    <citation type="journal article" date="2019" name="Int. J. Syst. Evol. Microbiol.">
        <title>The Global Catalogue of Microorganisms (GCM) 10K type strain sequencing project: providing services to taxonomists for standard genome sequencing and annotation.</title>
        <authorList>
            <consortium name="The Broad Institute Genomics Platform"/>
            <consortium name="The Broad Institute Genome Sequencing Center for Infectious Disease"/>
            <person name="Wu L."/>
            <person name="Ma J."/>
        </authorList>
    </citation>
    <scope>NUCLEOTIDE SEQUENCE [LARGE SCALE GENOMIC DNA]</scope>
    <source>
        <strain evidence="8 9">JCM 13581</strain>
    </source>
</reference>
<dbReference type="SUPFAM" id="SSF53383">
    <property type="entry name" value="PLP-dependent transferases"/>
    <property type="match status" value="1"/>
</dbReference>
<feature type="modified residue" description="N6-(pyridoxal phosphate)lysine" evidence="6">
    <location>
        <position position="223"/>
    </location>
</feature>
<evidence type="ECO:0000256" key="3">
    <source>
        <dbReference type="ARBA" id="ARBA00022576"/>
    </source>
</evidence>
<dbReference type="InterPro" id="IPR015424">
    <property type="entry name" value="PyrdxlP-dep_Trfase"/>
</dbReference>
<evidence type="ECO:0000256" key="2">
    <source>
        <dbReference type="ARBA" id="ARBA00011738"/>
    </source>
</evidence>
<sequence length="361" mass="38901">MTDSGYSGGPFLRPAVARVPHHAPGGTSSALRRLAANETPWPPPPSVAEALREAALWSHRYPDRGSRELTEALAERLRVPMEHLATGTGSVGLLKQLLQSTVQHEGDEVAYAWLSFEAYPHLSAVAGARVRQIPLRDERHDLEALADAVGERTRLVIVCNPNNPTGTTVRRAELERFLDRVPERTLVVLDEAYREFVRDPDVPDGLEHYRDRPNVAVLRTFSKAYGLAGLRVGYAVAAAPVAAALRACAVPFGVSGPAQYAALAALRTEDELMERVNLLVSERKRVTDGLRALGYSVPGSEANFLWLRLGERSVCFAAACAEAGVLVRAFPGEGVRVTLGLPEENDLVLRAAAGADAAAPG</sequence>
<dbReference type="Gene3D" id="3.40.640.10">
    <property type="entry name" value="Type I PLP-dependent aspartate aminotransferase-like (Major domain)"/>
    <property type="match status" value="1"/>
</dbReference>
<evidence type="ECO:0000256" key="1">
    <source>
        <dbReference type="ARBA" id="ARBA00001933"/>
    </source>
</evidence>
<keyword evidence="4 6" id="KW-0808">Transferase</keyword>
<name>A0ABN2NUI8_9ACTN</name>
<dbReference type="InterPro" id="IPR015422">
    <property type="entry name" value="PyrdxlP-dep_Trfase_small"/>
</dbReference>
<keyword evidence="5 6" id="KW-0663">Pyridoxal phosphate</keyword>
<dbReference type="InterPro" id="IPR001917">
    <property type="entry name" value="Aminotrans_II_pyridoxalP_BS"/>
</dbReference>
<comment type="similarity">
    <text evidence="6">Belongs to the class-II pyridoxal-phosphate-dependent aminotransferase family.</text>
</comment>
<accession>A0ABN2NUI8</accession>
<dbReference type="PROSITE" id="PS00599">
    <property type="entry name" value="AA_TRANSFER_CLASS_2"/>
    <property type="match status" value="1"/>
</dbReference>
<dbReference type="EMBL" id="BAAAMJ010000009">
    <property type="protein sequence ID" value="GAA1902333.1"/>
    <property type="molecule type" value="Genomic_DNA"/>
</dbReference>
<dbReference type="NCBIfam" id="TIGR01141">
    <property type="entry name" value="hisC"/>
    <property type="match status" value="1"/>
</dbReference>